<feature type="region of interest" description="Disordered" evidence="2">
    <location>
        <begin position="296"/>
        <end position="335"/>
    </location>
</feature>
<comment type="caution">
    <text evidence="3">The sequence shown here is derived from an EMBL/GenBank/DDBJ whole genome shotgun (WGS) entry which is preliminary data.</text>
</comment>
<protein>
    <submittedName>
        <fullName evidence="3">Uncharacterized protein</fullName>
    </submittedName>
</protein>
<feature type="compositionally biased region" description="Basic residues" evidence="2">
    <location>
        <begin position="304"/>
        <end position="314"/>
    </location>
</feature>
<dbReference type="GO" id="GO:0000398">
    <property type="term" value="P:mRNA splicing, via spliceosome"/>
    <property type="evidence" value="ECO:0007669"/>
    <property type="project" value="InterPro"/>
</dbReference>
<dbReference type="PANTHER" id="PTHR12111:SF2">
    <property type="entry name" value="SPLICING FACTOR YJU2B-RELATED"/>
    <property type="match status" value="1"/>
</dbReference>
<comment type="similarity">
    <text evidence="1">Belongs to the CWC16 family.</text>
</comment>
<evidence type="ECO:0000256" key="1">
    <source>
        <dbReference type="ARBA" id="ARBA00005595"/>
    </source>
</evidence>
<keyword evidence="4" id="KW-1185">Reference proteome</keyword>
<evidence type="ECO:0000313" key="3">
    <source>
        <dbReference type="EMBL" id="PHH82433.1"/>
    </source>
</evidence>
<dbReference type="OrthoDB" id="360327at2759"/>
<evidence type="ECO:0000256" key="2">
    <source>
        <dbReference type="SAM" id="MobiDB-lite"/>
    </source>
</evidence>
<proteinExistence type="inferred from homology"/>
<dbReference type="EMBL" id="NJEU01000059">
    <property type="protein sequence ID" value="PHH82433.1"/>
    <property type="molecule type" value="Genomic_DNA"/>
</dbReference>
<dbReference type="InterPro" id="IPR007590">
    <property type="entry name" value="Saf4/Yju2"/>
</dbReference>
<gene>
    <name evidence="3" type="ORF">CDD82_6010</name>
</gene>
<dbReference type="Pfam" id="PF04502">
    <property type="entry name" value="Saf4_Yju2"/>
    <property type="match status" value="1"/>
</dbReference>
<evidence type="ECO:0000313" key="4">
    <source>
        <dbReference type="Proteomes" id="UP000224854"/>
    </source>
</evidence>
<sequence>MQGFNMGRYHPPDSDSSCPPGRRKPPQTPTVRFEMPFAIWCSTCAQPTLIGQGVRFNARKKRVGAYYSTPVYRFSMRHGECGGEIEIETEPARTDYVVVTGGRRRDYGHDAPPSSPPIDKQSAFSTLERTIAHRSALAASHSRIQALAEAQDATWSDPYARNQRLRAALRPARRERLRQRLRDAQMAQLAPDLVLLDPSEEDARQAALVEFGAKRELSGHETDVDWQDAEPRLAADKDGASMNAAISLSPDAPLAKPLFHNTSRHASSLASANPSRHASSLASAIASKTRLAHDPFVQSASAHFSRRKKPHRKHAQPEAAPKAGSSSLLVQYDSD</sequence>
<organism evidence="3 4">
    <name type="scientific">Ophiocordyceps australis</name>
    <dbReference type="NCBI Taxonomy" id="1399860"/>
    <lineage>
        <taxon>Eukaryota</taxon>
        <taxon>Fungi</taxon>
        <taxon>Dikarya</taxon>
        <taxon>Ascomycota</taxon>
        <taxon>Pezizomycotina</taxon>
        <taxon>Sordariomycetes</taxon>
        <taxon>Hypocreomycetidae</taxon>
        <taxon>Hypocreales</taxon>
        <taxon>Ophiocordycipitaceae</taxon>
        <taxon>Ophiocordyceps</taxon>
    </lineage>
</organism>
<accession>A0A2C5ZRJ0</accession>
<reference evidence="3 4" key="1">
    <citation type="submission" date="2017-06" db="EMBL/GenBank/DDBJ databases">
        <title>Ant-infecting Ophiocordyceps genomes reveal a high diversity of potential behavioral manipulation genes and a possible major role for enterotoxins.</title>
        <authorList>
            <person name="De Bekker C."/>
            <person name="Evans H.C."/>
            <person name="Brachmann A."/>
            <person name="Hughes D.P."/>
        </authorList>
    </citation>
    <scope>NUCLEOTIDE SEQUENCE [LARGE SCALE GENOMIC DNA]</scope>
    <source>
        <strain evidence="3 4">1348a</strain>
    </source>
</reference>
<dbReference type="GO" id="GO:0071014">
    <property type="term" value="C:post-mRNA release spliceosomal complex"/>
    <property type="evidence" value="ECO:0007669"/>
    <property type="project" value="TreeGrafter"/>
</dbReference>
<feature type="region of interest" description="Disordered" evidence="2">
    <location>
        <begin position="1"/>
        <end position="29"/>
    </location>
</feature>
<name>A0A2C5ZRJ0_9HYPO</name>
<dbReference type="GO" id="GO:0005684">
    <property type="term" value="C:U2-type spliceosomal complex"/>
    <property type="evidence" value="ECO:0007669"/>
    <property type="project" value="TreeGrafter"/>
</dbReference>
<dbReference type="PANTHER" id="PTHR12111">
    <property type="entry name" value="SPLICING FACTOR YJU2"/>
    <property type="match status" value="1"/>
</dbReference>
<dbReference type="AlphaFoldDB" id="A0A2C5ZRJ0"/>
<dbReference type="Proteomes" id="UP000224854">
    <property type="component" value="Unassembled WGS sequence"/>
</dbReference>